<name>A0A923L4R8_9BACI</name>
<evidence type="ECO:0000256" key="4">
    <source>
        <dbReference type="ARBA" id="ARBA00023015"/>
    </source>
</evidence>
<dbReference type="PANTHER" id="PTHR35807">
    <property type="entry name" value="TRANSCRIPTIONAL REGULATOR REDD-RELATED"/>
    <property type="match status" value="1"/>
</dbReference>
<keyword evidence="7" id="KW-0597">Phosphoprotein</keyword>
<dbReference type="GO" id="GO:0003677">
    <property type="term" value="F:DNA binding"/>
    <property type="evidence" value="ECO:0007669"/>
    <property type="project" value="UniProtKB-KW"/>
</dbReference>
<dbReference type="Gene3D" id="1.25.40.10">
    <property type="entry name" value="Tetratricopeptide repeat domain"/>
    <property type="match status" value="1"/>
</dbReference>
<dbReference type="GO" id="GO:0006355">
    <property type="term" value="P:regulation of DNA-templated transcription"/>
    <property type="evidence" value="ECO:0007669"/>
    <property type="project" value="InterPro"/>
</dbReference>
<dbReference type="InterPro" id="IPR036388">
    <property type="entry name" value="WH-like_DNA-bd_sf"/>
</dbReference>
<dbReference type="Proteomes" id="UP000637359">
    <property type="component" value="Unassembled WGS sequence"/>
</dbReference>
<dbReference type="SMART" id="SM00862">
    <property type="entry name" value="Trans_reg_C"/>
    <property type="match status" value="1"/>
</dbReference>
<dbReference type="GO" id="GO:0005737">
    <property type="term" value="C:cytoplasm"/>
    <property type="evidence" value="ECO:0007669"/>
    <property type="project" value="UniProtKB-SubCell"/>
</dbReference>
<dbReference type="InterPro" id="IPR016032">
    <property type="entry name" value="Sig_transdc_resp-reg_C-effctor"/>
</dbReference>
<evidence type="ECO:0000259" key="8">
    <source>
        <dbReference type="PROSITE" id="PS50110"/>
    </source>
</evidence>
<dbReference type="Gene3D" id="3.40.50.2300">
    <property type="match status" value="1"/>
</dbReference>
<dbReference type="PANTHER" id="PTHR35807:SF2">
    <property type="entry name" value="TRANSCRIPTIONAL ACTIVATOR DOMAIN"/>
    <property type="match status" value="1"/>
</dbReference>
<dbReference type="InterPro" id="IPR005158">
    <property type="entry name" value="BTAD"/>
</dbReference>
<dbReference type="PROSITE" id="PS50110">
    <property type="entry name" value="RESPONSE_REGULATORY"/>
    <property type="match status" value="1"/>
</dbReference>
<keyword evidence="5" id="KW-0238">DNA-binding</keyword>
<keyword evidence="3" id="KW-0902">Two-component regulatory system</keyword>
<dbReference type="SUPFAM" id="SSF52172">
    <property type="entry name" value="CheY-like"/>
    <property type="match status" value="1"/>
</dbReference>
<dbReference type="Pfam" id="PF03704">
    <property type="entry name" value="BTAD"/>
    <property type="match status" value="1"/>
</dbReference>
<comment type="subcellular location">
    <subcellularLocation>
        <location evidence="1">Cytoplasm</location>
    </subcellularLocation>
</comment>
<dbReference type="SMART" id="SM00448">
    <property type="entry name" value="REC"/>
    <property type="match status" value="1"/>
</dbReference>
<dbReference type="SUPFAM" id="SSF48452">
    <property type="entry name" value="TPR-like"/>
    <property type="match status" value="1"/>
</dbReference>
<evidence type="ECO:0000313" key="9">
    <source>
        <dbReference type="EMBL" id="MBC5636474.1"/>
    </source>
</evidence>
<dbReference type="SUPFAM" id="SSF46894">
    <property type="entry name" value="C-terminal effector domain of the bipartite response regulators"/>
    <property type="match status" value="1"/>
</dbReference>
<dbReference type="InterPro" id="IPR001789">
    <property type="entry name" value="Sig_transdc_resp-reg_receiver"/>
</dbReference>
<evidence type="ECO:0000256" key="6">
    <source>
        <dbReference type="ARBA" id="ARBA00023163"/>
    </source>
</evidence>
<evidence type="ECO:0000256" key="3">
    <source>
        <dbReference type="ARBA" id="ARBA00023012"/>
    </source>
</evidence>
<dbReference type="RefSeq" id="WP_186869187.1">
    <property type="nucleotide sequence ID" value="NZ_JACOOL010000004.1"/>
</dbReference>
<evidence type="ECO:0000256" key="7">
    <source>
        <dbReference type="PROSITE-ProRule" id="PRU00169"/>
    </source>
</evidence>
<dbReference type="Gene3D" id="1.10.10.10">
    <property type="entry name" value="Winged helix-like DNA-binding domain superfamily/Winged helix DNA-binding domain"/>
    <property type="match status" value="1"/>
</dbReference>
<dbReference type="EMBL" id="JACOOL010000004">
    <property type="protein sequence ID" value="MBC5636474.1"/>
    <property type="molecule type" value="Genomic_DNA"/>
</dbReference>
<evidence type="ECO:0000256" key="5">
    <source>
        <dbReference type="ARBA" id="ARBA00023125"/>
    </source>
</evidence>
<protein>
    <submittedName>
        <fullName evidence="9">Response regulator</fullName>
    </submittedName>
</protein>
<sequence length="375" mass="44262">MKAILIDDEKLALTYLEKQLQDLGVEVIGSYQNPYDAKDAILNEDVKVAFFDIQIANINGIEFAEKVLELKPKLEVVFVTAYANYAIKAFEMNALDYVLKPITKTRLSKTIERIKSRLDNHNHRNHSTPPSSIIQVNLLGSVYIGTETNPYTPLQWRTVKAQELFLYLIQQKDQLVRKDELIDLLWPDANLERANALLYTTIYNIRKAIDSLREFFTLKKVTGGYILTTNQIVVDIDEWKQNMKNLPTLSTTTVKVWEECLDRYKGDYLMEFDYWWAEGERYRLKQLWIRKSMYLANWYQKVDREDKAIQVYNMIIQLDKHNEEAYFELMKMYAKQQDRLAVAECYSSLHESLQLEIGSEPNEQIKTWYSEWKKK</sequence>
<accession>A0A923L4R8</accession>
<feature type="domain" description="Response regulatory" evidence="8">
    <location>
        <begin position="2"/>
        <end position="115"/>
    </location>
</feature>
<dbReference type="SMART" id="SM01043">
    <property type="entry name" value="BTAD"/>
    <property type="match status" value="1"/>
</dbReference>
<dbReference type="InterPro" id="IPR051677">
    <property type="entry name" value="AfsR-DnrI-RedD_regulator"/>
</dbReference>
<organism evidence="9 10">
    <name type="scientific">Ornithinibacillus hominis</name>
    <dbReference type="NCBI Taxonomy" id="2763055"/>
    <lineage>
        <taxon>Bacteria</taxon>
        <taxon>Bacillati</taxon>
        <taxon>Bacillota</taxon>
        <taxon>Bacilli</taxon>
        <taxon>Bacillales</taxon>
        <taxon>Bacillaceae</taxon>
        <taxon>Ornithinibacillus</taxon>
    </lineage>
</organism>
<feature type="modified residue" description="4-aspartylphosphate" evidence="7">
    <location>
        <position position="52"/>
    </location>
</feature>
<dbReference type="AlphaFoldDB" id="A0A923L4R8"/>
<evidence type="ECO:0000256" key="1">
    <source>
        <dbReference type="ARBA" id="ARBA00004496"/>
    </source>
</evidence>
<reference evidence="9" key="1">
    <citation type="submission" date="2020-08" db="EMBL/GenBank/DDBJ databases">
        <title>Genome public.</title>
        <authorList>
            <person name="Liu C."/>
            <person name="Sun Q."/>
        </authorList>
    </citation>
    <scope>NUCLEOTIDE SEQUENCE</scope>
    <source>
        <strain evidence="9">BX22</strain>
    </source>
</reference>
<comment type="similarity">
    <text evidence="2">Belongs to the AfsR/DnrI/RedD regulatory family.</text>
</comment>
<evidence type="ECO:0000256" key="2">
    <source>
        <dbReference type="ARBA" id="ARBA00005820"/>
    </source>
</evidence>
<dbReference type="InterPro" id="IPR011006">
    <property type="entry name" value="CheY-like_superfamily"/>
</dbReference>
<gene>
    <name evidence="9" type="ORF">H8S33_06505</name>
</gene>
<dbReference type="GO" id="GO:0000160">
    <property type="term" value="P:phosphorelay signal transduction system"/>
    <property type="evidence" value="ECO:0007669"/>
    <property type="project" value="UniProtKB-KW"/>
</dbReference>
<keyword evidence="4" id="KW-0805">Transcription regulation</keyword>
<dbReference type="InterPro" id="IPR011990">
    <property type="entry name" value="TPR-like_helical_dom_sf"/>
</dbReference>
<evidence type="ECO:0000313" key="10">
    <source>
        <dbReference type="Proteomes" id="UP000637359"/>
    </source>
</evidence>
<dbReference type="Pfam" id="PF00072">
    <property type="entry name" value="Response_reg"/>
    <property type="match status" value="1"/>
</dbReference>
<keyword evidence="10" id="KW-1185">Reference proteome</keyword>
<keyword evidence="6" id="KW-0804">Transcription</keyword>
<comment type="caution">
    <text evidence="9">The sequence shown here is derived from an EMBL/GenBank/DDBJ whole genome shotgun (WGS) entry which is preliminary data.</text>
</comment>
<dbReference type="InterPro" id="IPR001867">
    <property type="entry name" value="OmpR/PhoB-type_DNA-bd"/>
</dbReference>
<proteinExistence type="inferred from homology"/>